<evidence type="ECO:0000313" key="2">
    <source>
        <dbReference type="EMBL" id="KAJ7380742.1"/>
    </source>
</evidence>
<evidence type="ECO:0000256" key="1">
    <source>
        <dbReference type="SAM" id="Phobius"/>
    </source>
</evidence>
<organism evidence="2 3">
    <name type="scientific">Desmophyllum pertusum</name>
    <dbReference type="NCBI Taxonomy" id="174260"/>
    <lineage>
        <taxon>Eukaryota</taxon>
        <taxon>Metazoa</taxon>
        <taxon>Cnidaria</taxon>
        <taxon>Anthozoa</taxon>
        <taxon>Hexacorallia</taxon>
        <taxon>Scleractinia</taxon>
        <taxon>Caryophylliina</taxon>
        <taxon>Caryophylliidae</taxon>
        <taxon>Desmophyllum</taxon>
    </lineage>
</organism>
<keyword evidence="3" id="KW-1185">Reference proteome</keyword>
<sequence>MSEAKRRKDSKKAALSKCWAEDIDWDLIPHALREGCGQIGKALSVPATSVLSGFLILISYFSSHMLW</sequence>
<proteinExistence type="predicted"/>
<keyword evidence="1" id="KW-0812">Transmembrane</keyword>
<accession>A0A9X0CYM5</accession>
<reference evidence="2" key="1">
    <citation type="submission" date="2023-01" db="EMBL/GenBank/DDBJ databases">
        <title>Genome assembly of the deep-sea coral Lophelia pertusa.</title>
        <authorList>
            <person name="Herrera S."/>
            <person name="Cordes E."/>
        </authorList>
    </citation>
    <scope>NUCLEOTIDE SEQUENCE</scope>
    <source>
        <strain evidence="2">USNM1676648</strain>
        <tissue evidence="2">Polyp</tissue>
    </source>
</reference>
<comment type="caution">
    <text evidence="2">The sequence shown here is derived from an EMBL/GenBank/DDBJ whole genome shotgun (WGS) entry which is preliminary data.</text>
</comment>
<evidence type="ECO:0000313" key="3">
    <source>
        <dbReference type="Proteomes" id="UP001163046"/>
    </source>
</evidence>
<dbReference type="OrthoDB" id="10537527at2759"/>
<name>A0A9X0CYM5_9CNID</name>
<keyword evidence="1" id="KW-0472">Membrane</keyword>
<gene>
    <name evidence="2" type="ORF">OS493_007115</name>
</gene>
<dbReference type="Proteomes" id="UP001163046">
    <property type="component" value="Unassembled WGS sequence"/>
</dbReference>
<keyword evidence="1" id="KW-1133">Transmembrane helix</keyword>
<protein>
    <submittedName>
        <fullName evidence="2">Uncharacterized protein</fullName>
    </submittedName>
</protein>
<dbReference type="EMBL" id="MU826352">
    <property type="protein sequence ID" value="KAJ7380742.1"/>
    <property type="molecule type" value="Genomic_DNA"/>
</dbReference>
<feature type="transmembrane region" description="Helical" evidence="1">
    <location>
        <begin position="42"/>
        <end position="61"/>
    </location>
</feature>
<dbReference type="AlphaFoldDB" id="A0A9X0CYM5"/>